<dbReference type="SMART" id="SM00710">
    <property type="entry name" value="PbH1"/>
    <property type="match status" value="6"/>
</dbReference>
<evidence type="ECO:0000256" key="4">
    <source>
        <dbReference type="ARBA" id="ARBA00022525"/>
    </source>
</evidence>
<keyword evidence="4" id="KW-0964">Secreted</keyword>
<evidence type="ECO:0000256" key="3">
    <source>
        <dbReference type="ARBA" id="ARBA00022512"/>
    </source>
</evidence>
<dbReference type="GO" id="GO:0005975">
    <property type="term" value="P:carbohydrate metabolic process"/>
    <property type="evidence" value="ECO:0007669"/>
    <property type="project" value="InterPro"/>
</dbReference>
<keyword evidence="11" id="KW-1185">Reference proteome</keyword>
<dbReference type="InterPro" id="IPR000743">
    <property type="entry name" value="Glyco_hydro_28"/>
</dbReference>
<evidence type="ECO:0000313" key="10">
    <source>
        <dbReference type="EMBL" id="CAA7026285.1"/>
    </source>
</evidence>
<dbReference type="Gene3D" id="2.160.20.10">
    <property type="entry name" value="Single-stranded right-handed beta-helix, Pectin lyase-like"/>
    <property type="match status" value="1"/>
</dbReference>
<evidence type="ECO:0000256" key="2">
    <source>
        <dbReference type="ARBA" id="ARBA00008834"/>
    </source>
</evidence>
<comment type="caution">
    <text evidence="10">The sequence shown here is derived from an EMBL/GenBank/DDBJ whole genome shotgun (WGS) entry which is preliminary data.</text>
</comment>
<dbReference type="GO" id="GO:0071555">
    <property type="term" value="P:cell wall organization"/>
    <property type="evidence" value="ECO:0007669"/>
    <property type="project" value="UniProtKB-KW"/>
</dbReference>
<sequence>MGFFACTNMLVKGIHLINSPRSHLGFKSCSNANVTGVQISAPELSPNTDGIDIGSSDHIYITDTHISAGDDCIAVESGSSHIYITRVTCGPGHGISIGSLGLNGDKNATVEEVHVKDSIINSASNGLRIKTWKGAGGYARHISYNNVTFDATSNPIIIDQHYCPHKKCPSSSTTKDSNAVKISDVSFTDIKGTIKGNVGVMLNCSIGGCTGLVFKDINLTRADGSNDIPLSKCSNAYGEVHNAQPPITCLLP</sequence>
<evidence type="ECO:0000256" key="8">
    <source>
        <dbReference type="PROSITE-ProRule" id="PRU10052"/>
    </source>
</evidence>
<evidence type="ECO:0000256" key="5">
    <source>
        <dbReference type="ARBA" id="ARBA00022801"/>
    </source>
</evidence>
<dbReference type="Pfam" id="PF00295">
    <property type="entry name" value="Glyco_hydro_28"/>
    <property type="match status" value="1"/>
</dbReference>
<reference evidence="10" key="1">
    <citation type="submission" date="2020-01" db="EMBL/GenBank/DDBJ databases">
        <authorList>
            <person name="Mishra B."/>
        </authorList>
    </citation>
    <scope>NUCLEOTIDE SEQUENCE [LARGE SCALE GENOMIC DNA]</scope>
</reference>
<feature type="active site" evidence="8">
    <location>
        <position position="93"/>
    </location>
</feature>
<dbReference type="PANTHER" id="PTHR31375">
    <property type="match status" value="1"/>
</dbReference>
<dbReference type="OrthoDB" id="187139at2759"/>
<evidence type="ECO:0008006" key="12">
    <source>
        <dbReference type="Google" id="ProtNLM"/>
    </source>
</evidence>
<keyword evidence="7" id="KW-0961">Cell wall biogenesis/degradation</keyword>
<dbReference type="InterPro" id="IPR011050">
    <property type="entry name" value="Pectin_lyase_fold/virulence"/>
</dbReference>
<evidence type="ECO:0000256" key="1">
    <source>
        <dbReference type="ARBA" id="ARBA00004191"/>
    </source>
</evidence>
<organism evidence="10 11">
    <name type="scientific">Microthlaspi erraticum</name>
    <dbReference type="NCBI Taxonomy" id="1685480"/>
    <lineage>
        <taxon>Eukaryota</taxon>
        <taxon>Viridiplantae</taxon>
        <taxon>Streptophyta</taxon>
        <taxon>Embryophyta</taxon>
        <taxon>Tracheophyta</taxon>
        <taxon>Spermatophyta</taxon>
        <taxon>Magnoliopsida</taxon>
        <taxon>eudicotyledons</taxon>
        <taxon>Gunneridae</taxon>
        <taxon>Pentapetalae</taxon>
        <taxon>rosids</taxon>
        <taxon>malvids</taxon>
        <taxon>Brassicales</taxon>
        <taxon>Brassicaceae</taxon>
        <taxon>Coluteocarpeae</taxon>
        <taxon>Microthlaspi</taxon>
    </lineage>
</organism>
<evidence type="ECO:0000256" key="9">
    <source>
        <dbReference type="RuleBase" id="RU361169"/>
    </source>
</evidence>
<protein>
    <recommendedName>
        <fullName evidence="12">Polygalacturonase</fullName>
    </recommendedName>
</protein>
<dbReference type="SUPFAM" id="SSF51126">
    <property type="entry name" value="Pectin lyase-like"/>
    <property type="match status" value="1"/>
</dbReference>
<dbReference type="AlphaFoldDB" id="A0A6D2IGZ4"/>
<evidence type="ECO:0000256" key="6">
    <source>
        <dbReference type="ARBA" id="ARBA00023295"/>
    </source>
</evidence>
<comment type="similarity">
    <text evidence="2 9">Belongs to the glycosyl hydrolase 28 family.</text>
</comment>
<accession>A0A6D2IGZ4</accession>
<proteinExistence type="inferred from homology"/>
<comment type="subcellular location">
    <subcellularLocation>
        <location evidence="1">Secreted</location>
        <location evidence="1">Cell wall</location>
    </subcellularLocation>
</comment>
<dbReference type="InterPro" id="IPR012334">
    <property type="entry name" value="Pectin_lyas_fold"/>
</dbReference>
<evidence type="ECO:0000256" key="7">
    <source>
        <dbReference type="ARBA" id="ARBA00023316"/>
    </source>
</evidence>
<keyword evidence="5 9" id="KW-0378">Hydrolase</keyword>
<dbReference type="EMBL" id="CACVBM020001051">
    <property type="protein sequence ID" value="CAA7026285.1"/>
    <property type="molecule type" value="Genomic_DNA"/>
</dbReference>
<dbReference type="PROSITE" id="PS00502">
    <property type="entry name" value="POLYGALACTURONASE"/>
    <property type="match status" value="1"/>
</dbReference>
<name>A0A6D2IGZ4_9BRAS</name>
<keyword evidence="3" id="KW-0134">Cell wall</keyword>
<dbReference type="GO" id="GO:0004650">
    <property type="term" value="F:polygalacturonase activity"/>
    <property type="evidence" value="ECO:0007669"/>
    <property type="project" value="InterPro"/>
</dbReference>
<gene>
    <name evidence="10" type="ORF">MERR_LOCUS13520</name>
</gene>
<keyword evidence="6 9" id="KW-0326">Glycosidase</keyword>
<evidence type="ECO:0000313" key="11">
    <source>
        <dbReference type="Proteomes" id="UP000467841"/>
    </source>
</evidence>
<dbReference type="InterPro" id="IPR006626">
    <property type="entry name" value="PbH1"/>
</dbReference>
<dbReference type="Proteomes" id="UP000467841">
    <property type="component" value="Unassembled WGS sequence"/>
</dbReference>